<evidence type="ECO:0000313" key="6">
    <source>
        <dbReference type="EMBL" id="CAK8162513.1"/>
    </source>
</evidence>
<gene>
    <name evidence="6" type="ORF">CAXC1_180021</name>
</gene>
<dbReference type="Gene3D" id="3.20.20.70">
    <property type="entry name" value="Aldolase class I"/>
    <property type="match status" value="1"/>
</dbReference>
<name>A0ABP0EUS5_9RICK</name>
<keyword evidence="5" id="KW-0312">Gluconeogenesis</keyword>
<evidence type="ECO:0000256" key="2">
    <source>
        <dbReference type="ARBA" id="ARBA00004939"/>
    </source>
</evidence>
<dbReference type="InterPro" id="IPR000652">
    <property type="entry name" value="Triosephosphate_isomerase"/>
</dbReference>
<comment type="catalytic activity">
    <reaction evidence="1">
        <text>L-erythrulose 1-phosphate = D-erythrulose 4-phosphate</text>
        <dbReference type="Rhea" id="RHEA:49588"/>
        <dbReference type="ChEBI" id="CHEBI:58002"/>
        <dbReference type="ChEBI" id="CHEBI:90796"/>
        <dbReference type="EC" id="5.3.1.33"/>
    </reaction>
</comment>
<dbReference type="PANTHER" id="PTHR21139">
    <property type="entry name" value="TRIOSEPHOSPHATE ISOMERASE"/>
    <property type="match status" value="1"/>
</dbReference>
<dbReference type="GO" id="GO:0004807">
    <property type="term" value="F:triose-phosphate isomerase activity"/>
    <property type="evidence" value="ECO:0007669"/>
    <property type="project" value="UniProtKB-EC"/>
</dbReference>
<dbReference type="InterPro" id="IPR013785">
    <property type="entry name" value="Aldolase_TIM"/>
</dbReference>
<dbReference type="InterPro" id="IPR035990">
    <property type="entry name" value="TIM_sf"/>
</dbReference>
<dbReference type="InterPro" id="IPR020861">
    <property type="entry name" value="Triosephosphate_isomerase_AS"/>
</dbReference>
<dbReference type="Proteomes" id="UP001314181">
    <property type="component" value="Unassembled WGS sequence"/>
</dbReference>
<keyword evidence="7" id="KW-1185">Reference proteome</keyword>
<dbReference type="PROSITE" id="PS51440">
    <property type="entry name" value="TIM_2"/>
    <property type="match status" value="1"/>
</dbReference>
<comment type="pathway">
    <text evidence="2">Carbohydrate metabolism; erythritol degradation.</text>
</comment>
<dbReference type="EC" id="5.3.1.1" evidence="5"/>
<sequence>MTKLIVANWKMNGGVSMINEYISVFVDYVNDSIKLIVCPPYPLLQQARKIFNNTIAVGAQNCSQQTYGAFTGEVSCSLLKEVGCDFVIVGHTERRVLFGENNQIIKNKIDIAIKHQIQPIVCIYKEDHSTDAKALNNIVNQCQELGLHNANDVIVAYEPKWAIGTNITPDINHVKVVLNTIRQATSLPTIYGGSVNMDNIGKLLDVSDGLLVGGMSTKPYVFYKAIKSACKNLGSN</sequence>
<dbReference type="EMBL" id="CAWVOK010000009">
    <property type="protein sequence ID" value="CAK8162513.1"/>
    <property type="molecule type" value="Genomic_DNA"/>
</dbReference>
<dbReference type="PANTHER" id="PTHR21139:SF42">
    <property type="entry name" value="TRIOSEPHOSPHATE ISOMERASE"/>
    <property type="match status" value="1"/>
</dbReference>
<evidence type="ECO:0000256" key="5">
    <source>
        <dbReference type="RuleBase" id="RU363013"/>
    </source>
</evidence>
<organism evidence="6 7">
    <name type="scientific">Candidatus Xenohaliotis californiensis</name>
    <dbReference type="NCBI Taxonomy" id="84677"/>
    <lineage>
        <taxon>Bacteria</taxon>
        <taxon>Pseudomonadati</taxon>
        <taxon>Pseudomonadota</taxon>
        <taxon>Alphaproteobacteria</taxon>
        <taxon>Rickettsiales</taxon>
        <taxon>Anaplasmataceae</taxon>
        <taxon>Candidatus Xenohaliotis</taxon>
    </lineage>
</organism>
<reference evidence="6 7" key="1">
    <citation type="submission" date="2024-01" db="EMBL/GenBank/DDBJ databases">
        <authorList>
            <person name="Kunselman E."/>
        </authorList>
    </citation>
    <scope>NUCLEOTIDE SEQUENCE [LARGE SCALE GENOMIC DNA]</scope>
    <source>
        <strain evidence="6">2 abalone samples</strain>
    </source>
</reference>
<comment type="pathway">
    <text evidence="5">Carbohydrate degradation; glycolysis; D-glyceraldehyde 3-phosphate from glycerone phosphate: step 1/1.</text>
</comment>
<evidence type="ECO:0000256" key="3">
    <source>
        <dbReference type="ARBA" id="ARBA00007422"/>
    </source>
</evidence>
<comment type="pathway">
    <text evidence="5">Carbohydrate biosynthesis; gluconeogenesis.</text>
</comment>
<dbReference type="CDD" id="cd00311">
    <property type="entry name" value="TIM"/>
    <property type="match status" value="1"/>
</dbReference>
<proteinExistence type="inferred from homology"/>
<comment type="subunit">
    <text evidence="5">Homodimer.</text>
</comment>
<evidence type="ECO:0000256" key="1">
    <source>
        <dbReference type="ARBA" id="ARBA00000148"/>
    </source>
</evidence>
<dbReference type="Pfam" id="PF00121">
    <property type="entry name" value="TIM"/>
    <property type="match status" value="1"/>
</dbReference>
<comment type="catalytic activity">
    <reaction evidence="5">
        <text>D-glyceraldehyde 3-phosphate = dihydroxyacetone phosphate</text>
        <dbReference type="Rhea" id="RHEA:18585"/>
        <dbReference type="ChEBI" id="CHEBI:57642"/>
        <dbReference type="ChEBI" id="CHEBI:59776"/>
        <dbReference type="EC" id="5.3.1.1"/>
    </reaction>
</comment>
<comment type="caution">
    <text evidence="6">The sequence shown here is derived from an EMBL/GenBank/DDBJ whole genome shotgun (WGS) entry which is preliminary data.</text>
</comment>
<comment type="similarity">
    <text evidence="3 5">Belongs to the triosephosphate isomerase family.</text>
</comment>
<accession>A0ABP0EUS5</accession>
<keyword evidence="4 5" id="KW-0413">Isomerase</keyword>
<keyword evidence="5" id="KW-0324">Glycolysis</keyword>
<comment type="subcellular location">
    <subcellularLocation>
        <location evidence="5">Cytoplasm</location>
    </subcellularLocation>
</comment>
<keyword evidence="5" id="KW-0963">Cytoplasm</keyword>
<dbReference type="SUPFAM" id="SSF51351">
    <property type="entry name" value="Triosephosphate isomerase (TIM)"/>
    <property type="match status" value="1"/>
</dbReference>
<dbReference type="RefSeq" id="WP_338363607.1">
    <property type="nucleotide sequence ID" value="NZ_CAWVOK010000009.1"/>
</dbReference>
<protein>
    <recommendedName>
        <fullName evidence="5">Triosephosphate isomerase</fullName>
        <ecNumber evidence="5">5.3.1.1</ecNumber>
    </recommendedName>
</protein>
<dbReference type="PROSITE" id="PS00171">
    <property type="entry name" value="TIM_1"/>
    <property type="match status" value="1"/>
</dbReference>
<evidence type="ECO:0000256" key="4">
    <source>
        <dbReference type="ARBA" id="ARBA00023235"/>
    </source>
</evidence>
<evidence type="ECO:0000313" key="7">
    <source>
        <dbReference type="Proteomes" id="UP001314181"/>
    </source>
</evidence>